<dbReference type="AlphaFoldDB" id="A0A2H3D7Q3"/>
<keyword evidence="3" id="KW-1185">Reference proteome</keyword>
<gene>
    <name evidence="2" type="ORF">ARMGADRAFT_1064240</name>
</gene>
<evidence type="ECO:0000256" key="1">
    <source>
        <dbReference type="SAM" id="MobiDB-lite"/>
    </source>
</evidence>
<evidence type="ECO:0000313" key="2">
    <source>
        <dbReference type="EMBL" id="PBK91261.1"/>
    </source>
</evidence>
<organism evidence="2 3">
    <name type="scientific">Armillaria gallica</name>
    <name type="common">Bulbous honey fungus</name>
    <name type="synonym">Armillaria bulbosa</name>
    <dbReference type="NCBI Taxonomy" id="47427"/>
    <lineage>
        <taxon>Eukaryota</taxon>
        <taxon>Fungi</taxon>
        <taxon>Dikarya</taxon>
        <taxon>Basidiomycota</taxon>
        <taxon>Agaricomycotina</taxon>
        <taxon>Agaricomycetes</taxon>
        <taxon>Agaricomycetidae</taxon>
        <taxon>Agaricales</taxon>
        <taxon>Marasmiineae</taxon>
        <taxon>Physalacriaceae</taxon>
        <taxon>Armillaria</taxon>
    </lineage>
</organism>
<accession>A0A2H3D7Q3</accession>
<dbReference type="Proteomes" id="UP000217790">
    <property type="component" value="Unassembled WGS sequence"/>
</dbReference>
<name>A0A2H3D7Q3_ARMGA</name>
<dbReference type="InParanoid" id="A0A2H3D7Q3"/>
<evidence type="ECO:0000313" key="3">
    <source>
        <dbReference type="Proteomes" id="UP000217790"/>
    </source>
</evidence>
<reference evidence="3" key="1">
    <citation type="journal article" date="2017" name="Nat. Ecol. Evol.">
        <title>Genome expansion and lineage-specific genetic innovations in the forest pathogenic fungi Armillaria.</title>
        <authorList>
            <person name="Sipos G."/>
            <person name="Prasanna A.N."/>
            <person name="Walter M.C."/>
            <person name="O'Connor E."/>
            <person name="Balint B."/>
            <person name="Krizsan K."/>
            <person name="Kiss B."/>
            <person name="Hess J."/>
            <person name="Varga T."/>
            <person name="Slot J."/>
            <person name="Riley R."/>
            <person name="Boka B."/>
            <person name="Rigling D."/>
            <person name="Barry K."/>
            <person name="Lee J."/>
            <person name="Mihaltcheva S."/>
            <person name="LaButti K."/>
            <person name="Lipzen A."/>
            <person name="Waldron R."/>
            <person name="Moloney N.M."/>
            <person name="Sperisen C."/>
            <person name="Kredics L."/>
            <person name="Vagvoelgyi C."/>
            <person name="Patrignani A."/>
            <person name="Fitzpatrick D."/>
            <person name="Nagy I."/>
            <person name="Doyle S."/>
            <person name="Anderson J.B."/>
            <person name="Grigoriev I.V."/>
            <person name="Gueldener U."/>
            <person name="Muensterkoetter M."/>
            <person name="Nagy L.G."/>
        </authorList>
    </citation>
    <scope>NUCLEOTIDE SEQUENCE [LARGE SCALE GENOMIC DNA]</scope>
    <source>
        <strain evidence="3">Ar21-2</strain>
    </source>
</reference>
<sequence>MREIRARASRAVTDIFSSESTQMKTYLQIGGQTTGSVPIFLNTLFLPWESSAVHEFIQGRASDTKEECKEKDQDIESSRTNRSRARDEPSRGTDSMRNHSSINALAWWIWEFRHYQCYFRRHCSTFESTLLSVEPATQTILQPPQLGVYGFAAHRHDTWAAGMTLPEGRGEDIASRHGRMRAERRRWAEGPKVVHALPTTKPILSRTSKTEARTIKPPYESTSTHSFQCRLDTSVSPPFRRI</sequence>
<protein>
    <submittedName>
        <fullName evidence="2">Uncharacterized protein</fullName>
    </submittedName>
</protein>
<feature type="region of interest" description="Disordered" evidence="1">
    <location>
        <begin position="61"/>
        <end position="97"/>
    </location>
</feature>
<proteinExistence type="predicted"/>
<feature type="compositionally biased region" description="Basic and acidic residues" evidence="1">
    <location>
        <begin position="62"/>
        <end position="97"/>
    </location>
</feature>
<dbReference type="EMBL" id="KZ293662">
    <property type="protein sequence ID" value="PBK91261.1"/>
    <property type="molecule type" value="Genomic_DNA"/>
</dbReference>